<evidence type="ECO:0000259" key="9">
    <source>
        <dbReference type="PROSITE" id="PS50157"/>
    </source>
</evidence>
<dbReference type="Pfam" id="PF00096">
    <property type="entry name" value="zf-C2H2"/>
    <property type="match status" value="2"/>
</dbReference>
<evidence type="ECO:0000256" key="4">
    <source>
        <dbReference type="ARBA" id="ARBA00022771"/>
    </source>
</evidence>
<accession>A0ABR1H5K2</accession>
<dbReference type="PROSITE" id="PS00028">
    <property type="entry name" value="ZINC_FINGER_C2H2_1"/>
    <property type="match status" value="2"/>
</dbReference>
<evidence type="ECO:0000256" key="8">
    <source>
        <dbReference type="SAM" id="MobiDB-lite"/>
    </source>
</evidence>
<evidence type="ECO:0000256" key="6">
    <source>
        <dbReference type="ARBA" id="ARBA00023242"/>
    </source>
</evidence>
<keyword evidence="4 7" id="KW-0863">Zinc-finger</keyword>
<gene>
    <name evidence="10" type="ORF">QQZ08_012017</name>
</gene>
<sequence length="295" mass="32668">MAPTDDTSQVFYGLAQDTTVACGIGRLAALPTNQGNDSSFADKDNRQSSLHNISPTCAATDSDQDGPGDTQFTCRFCPLQFSKREGLLHHEKRHQGRLKCPYCPKRVPNPFSLSEHLRAHTDDKPFACDTCPRTYKRPQALKKHQKNYPPPDQQPHQQDMAQNTPVASNTGISKSFSVRQGDKLVSIVDTTNDNVDTDNHGDTISYNPPPMATENFLVQHPSKLMAPTDDTSQGFYDDSLPTHVASFFCTNLWDEILLAPPITVTTQQGTPGGKPENQEEGHLEAVYLNTSWVRI</sequence>
<dbReference type="SMART" id="SM00355">
    <property type="entry name" value="ZnF_C2H2"/>
    <property type="match status" value="3"/>
</dbReference>
<reference evidence="10 11" key="1">
    <citation type="journal article" date="2025" name="Microbiol. Resour. Announc.">
        <title>Draft genome sequences for Neonectria magnoliae and Neonectria punicea, canker pathogens of Liriodendron tulipifera and Acer saccharum in West Virginia.</title>
        <authorList>
            <person name="Petronek H.M."/>
            <person name="Kasson M.T."/>
            <person name="Metheny A.M."/>
            <person name="Stauder C.M."/>
            <person name="Lovett B."/>
            <person name="Lynch S.C."/>
            <person name="Garnas J.R."/>
            <person name="Kasson L.R."/>
            <person name="Stajich J.E."/>
        </authorList>
    </citation>
    <scope>NUCLEOTIDE SEQUENCE [LARGE SCALE GENOMIC DNA]</scope>
    <source>
        <strain evidence="10 11">NRRL 64651</strain>
    </source>
</reference>
<evidence type="ECO:0000256" key="7">
    <source>
        <dbReference type="PROSITE-ProRule" id="PRU00042"/>
    </source>
</evidence>
<comment type="subcellular location">
    <subcellularLocation>
        <location evidence="1">Nucleus</location>
    </subcellularLocation>
</comment>
<keyword evidence="6" id="KW-0539">Nucleus</keyword>
<feature type="domain" description="C2H2-type" evidence="9">
    <location>
        <begin position="98"/>
        <end position="125"/>
    </location>
</feature>
<dbReference type="Gene3D" id="3.30.160.60">
    <property type="entry name" value="Classic Zinc Finger"/>
    <property type="match status" value="2"/>
</dbReference>
<feature type="domain" description="C2H2-type" evidence="9">
    <location>
        <begin position="72"/>
        <end position="99"/>
    </location>
</feature>
<feature type="region of interest" description="Disordered" evidence="8">
    <location>
        <begin position="33"/>
        <end position="66"/>
    </location>
</feature>
<evidence type="ECO:0000256" key="2">
    <source>
        <dbReference type="ARBA" id="ARBA00022723"/>
    </source>
</evidence>
<dbReference type="InterPro" id="IPR013087">
    <property type="entry name" value="Znf_C2H2_type"/>
</dbReference>
<keyword evidence="2" id="KW-0479">Metal-binding</keyword>
<dbReference type="PROSITE" id="PS50157">
    <property type="entry name" value="ZINC_FINGER_C2H2_2"/>
    <property type="match status" value="3"/>
</dbReference>
<protein>
    <recommendedName>
        <fullName evidence="9">C2H2-type domain-containing protein</fullName>
    </recommendedName>
</protein>
<evidence type="ECO:0000256" key="3">
    <source>
        <dbReference type="ARBA" id="ARBA00022737"/>
    </source>
</evidence>
<keyword evidence="5" id="KW-0862">Zinc</keyword>
<dbReference type="SUPFAM" id="SSF57667">
    <property type="entry name" value="beta-beta-alpha zinc fingers"/>
    <property type="match status" value="1"/>
</dbReference>
<evidence type="ECO:0000313" key="10">
    <source>
        <dbReference type="EMBL" id="KAK7416383.1"/>
    </source>
</evidence>
<dbReference type="InterPro" id="IPR050888">
    <property type="entry name" value="ZnF_C2H2-type_TF"/>
</dbReference>
<keyword evidence="3" id="KW-0677">Repeat</keyword>
<proteinExistence type="predicted"/>
<dbReference type="EMBL" id="JAZAVK010000210">
    <property type="protein sequence ID" value="KAK7416383.1"/>
    <property type="molecule type" value="Genomic_DNA"/>
</dbReference>
<dbReference type="Proteomes" id="UP001498421">
    <property type="component" value="Unassembled WGS sequence"/>
</dbReference>
<feature type="region of interest" description="Disordered" evidence="8">
    <location>
        <begin position="139"/>
        <end position="172"/>
    </location>
</feature>
<feature type="compositionally biased region" description="Polar residues" evidence="8">
    <location>
        <begin position="160"/>
        <end position="172"/>
    </location>
</feature>
<name>A0ABR1H5K2_9HYPO</name>
<evidence type="ECO:0000256" key="1">
    <source>
        <dbReference type="ARBA" id="ARBA00004123"/>
    </source>
</evidence>
<dbReference type="InterPro" id="IPR036236">
    <property type="entry name" value="Znf_C2H2_sf"/>
</dbReference>
<evidence type="ECO:0000313" key="11">
    <source>
        <dbReference type="Proteomes" id="UP001498421"/>
    </source>
</evidence>
<dbReference type="PANTHER" id="PTHR24406">
    <property type="entry name" value="TRANSCRIPTIONAL REPRESSOR CTCFL-RELATED"/>
    <property type="match status" value="1"/>
</dbReference>
<evidence type="ECO:0000256" key="5">
    <source>
        <dbReference type="ARBA" id="ARBA00022833"/>
    </source>
</evidence>
<feature type="domain" description="C2H2-type" evidence="9">
    <location>
        <begin position="126"/>
        <end position="155"/>
    </location>
</feature>
<keyword evidence="11" id="KW-1185">Reference proteome</keyword>
<feature type="compositionally biased region" description="Polar residues" evidence="8">
    <location>
        <begin position="47"/>
        <end position="61"/>
    </location>
</feature>
<organism evidence="10 11">
    <name type="scientific">Neonectria magnoliae</name>
    <dbReference type="NCBI Taxonomy" id="2732573"/>
    <lineage>
        <taxon>Eukaryota</taxon>
        <taxon>Fungi</taxon>
        <taxon>Dikarya</taxon>
        <taxon>Ascomycota</taxon>
        <taxon>Pezizomycotina</taxon>
        <taxon>Sordariomycetes</taxon>
        <taxon>Hypocreomycetidae</taxon>
        <taxon>Hypocreales</taxon>
        <taxon>Nectriaceae</taxon>
        <taxon>Neonectria</taxon>
    </lineage>
</organism>
<comment type="caution">
    <text evidence="10">The sequence shown here is derived from an EMBL/GenBank/DDBJ whole genome shotgun (WGS) entry which is preliminary data.</text>
</comment>